<feature type="region of interest" description="Disordered" evidence="5">
    <location>
        <begin position="809"/>
        <end position="869"/>
    </location>
</feature>
<dbReference type="InterPro" id="IPR029047">
    <property type="entry name" value="HSP70_peptide-bd_sf"/>
</dbReference>
<evidence type="ECO:0000313" key="7">
    <source>
        <dbReference type="EMBL" id="GAA5817590.1"/>
    </source>
</evidence>
<comment type="caution">
    <text evidence="7">The sequence shown here is derived from an EMBL/GenBank/DDBJ whole genome shotgun (WGS) entry which is preliminary data.</text>
</comment>
<keyword evidence="6" id="KW-0732">Signal</keyword>
<keyword evidence="4" id="KW-0143">Chaperone</keyword>
<accession>A0ABP9ZEQ0</accession>
<feature type="chain" id="PRO_5045671229" evidence="6">
    <location>
        <begin position="25"/>
        <end position="869"/>
    </location>
</feature>
<dbReference type="Gene3D" id="3.90.640.10">
    <property type="entry name" value="Actin, Chain A, domain 4"/>
    <property type="match status" value="1"/>
</dbReference>
<evidence type="ECO:0000256" key="2">
    <source>
        <dbReference type="ARBA" id="ARBA00022824"/>
    </source>
</evidence>
<keyword evidence="2" id="KW-0256">Endoplasmic reticulum</keyword>
<dbReference type="PANTHER" id="PTHR45639:SF3">
    <property type="entry name" value="HYPOXIA UP-REGULATED PROTEIN 1"/>
    <property type="match status" value="1"/>
</dbReference>
<sequence length="869" mass="97133">MTRWLCVLVYAVALLCTMIPVAQAAVMSIDYGTDWFKVGLIKPGMPLDVALNKDSKRKTQSVVTIRHDERIYGSDAVSLAGRFPHLTYSNLKSIIGKRFDDPHAEEFRHRYVNNMMVDPVRNMPVFLHNETDQLSVEELIAYQFQNAKHQASETAGEKVKDVVITVTPFANQYERQSILDAAELAGLKVLSLMHDETAVALNFAVNRDIGKTAENHIFYDMGAGSTVASIVTFSEVEVKDGKKTRTSPQLEVKAVGFDRTLGGHELDVRLQSLLADGFMRINQGRVKQDIKSSDSAMTRLLKEANRVKQILSANTETTASIENLHEELDFKLKVTRVELEDICKDLIARVRSPIETALEAANMTVDDIQSVVLVGGGVRVPSVQSQLVDLVGAQKIAKNVNGDEAAVLGAAFRGASLSNQFRLSKQFIIKDVTLFPVQVSYKPENKGKEAKAAVDTTLFEKFGTIGTRKIMTFNRVNDFDFEVSYGKDADAGLDSIAHVKVTGLTEAFKKHKDDIKNSEIPPKVRVTFELTNSGLITIPEATLQIGKATFKDKVKSFFGGKDAKEETKDDAKKNETSAEDTKNKTATTEEAKESISITKIPLVIEYTPTGIIPLSASEKAIAKKRIAELDLLDSKKKLREETRNALETFVYRVQDFLYNDVVEVVATEAEIEKFREMLSEVSDWIYDEGEHADTHVYTSKLKELQSIENPIQHRVKEYNARPENINLVSTTVKLARDFINGIRAKAEEARYHTEEELEALSGATEKVEKWMAEQVEAQKKLAETEDPVLVTSKVSEKVRAIEDHLMKLLSKKKPKKIQPKKEPEPEAKTEPEAEAEENKEETAKDETAQEVPPVKTEIPTPEEHQHDEL</sequence>
<dbReference type="PANTHER" id="PTHR45639">
    <property type="entry name" value="HSC70CB, ISOFORM G-RELATED"/>
    <property type="match status" value="1"/>
</dbReference>
<keyword evidence="8" id="KW-1185">Reference proteome</keyword>
<reference evidence="7 8" key="1">
    <citation type="submission" date="2024-04" db="EMBL/GenBank/DDBJ databases">
        <title>genome sequences of Mucor flavus KT1a and Helicostylum pulchrum KT1b strains isolated from the surface of a dry-aged beef.</title>
        <authorList>
            <person name="Toyotome T."/>
            <person name="Hosono M."/>
            <person name="Torimaru M."/>
            <person name="Fukuda K."/>
            <person name="Mikami N."/>
        </authorList>
    </citation>
    <scope>NUCLEOTIDE SEQUENCE [LARGE SCALE GENOMIC DNA]</scope>
    <source>
        <strain evidence="7 8">KT1a</strain>
    </source>
</reference>
<dbReference type="Pfam" id="PF00012">
    <property type="entry name" value="HSP70"/>
    <property type="match status" value="1"/>
</dbReference>
<organism evidence="7 8">
    <name type="scientific">Mucor flavus</name>
    <dbReference type="NCBI Taxonomy" id="439312"/>
    <lineage>
        <taxon>Eukaryota</taxon>
        <taxon>Fungi</taxon>
        <taxon>Fungi incertae sedis</taxon>
        <taxon>Mucoromycota</taxon>
        <taxon>Mucoromycotina</taxon>
        <taxon>Mucoromycetes</taxon>
        <taxon>Mucorales</taxon>
        <taxon>Mucorineae</taxon>
        <taxon>Mucoraceae</taxon>
        <taxon>Mucor</taxon>
    </lineage>
</organism>
<evidence type="ECO:0000256" key="4">
    <source>
        <dbReference type="ARBA" id="ARBA00023186"/>
    </source>
</evidence>
<dbReference type="EMBL" id="BAABUK010000045">
    <property type="protein sequence ID" value="GAA5817590.1"/>
    <property type="molecule type" value="Genomic_DNA"/>
</dbReference>
<dbReference type="PRINTS" id="PR00301">
    <property type="entry name" value="HEATSHOCK70"/>
</dbReference>
<dbReference type="SUPFAM" id="SSF53067">
    <property type="entry name" value="Actin-like ATPase domain"/>
    <property type="match status" value="2"/>
</dbReference>
<dbReference type="InterPro" id="IPR013126">
    <property type="entry name" value="Hsp_70_fam"/>
</dbReference>
<dbReference type="Gene3D" id="1.20.1270.10">
    <property type="match status" value="1"/>
</dbReference>
<feature type="compositionally biased region" description="Basic and acidic residues" evidence="5">
    <location>
        <begin position="819"/>
        <end position="831"/>
    </location>
</feature>
<gene>
    <name evidence="7" type="ORF">MFLAVUS_011138</name>
</gene>
<dbReference type="SUPFAM" id="SSF100934">
    <property type="entry name" value="Heat shock protein 70kD (HSP70), C-terminal subdomain"/>
    <property type="match status" value="1"/>
</dbReference>
<keyword evidence="3" id="KW-0067">ATP-binding</keyword>
<dbReference type="Gene3D" id="2.60.34.10">
    <property type="entry name" value="Substrate Binding Domain Of DNAk, Chain A, domain 1"/>
    <property type="match status" value="1"/>
</dbReference>
<evidence type="ECO:0000256" key="1">
    <source>
        <dbReference type="ARBA" id="ARBA00022741"/>
    </source>
</evidence>
<dbReference type="InterPro" id="IPR029048">
    <property type="entry name" value="HSP70_C_sf"/>
</dbReference>
<dbReference type="Gene3D" id="3.30.30.30">
    <property type="match status" value="1"/>
</dbReference>
<evidence type="ECO:0000256" key="3">
    <source>
        <dbReference type="ARBA" id="ARBA00022840"/>
    </source>
</evidence>
<dbReference type="Gene3D" id="3.30.420.40">
    <property type="match status" value="2"/>
</dbReference>
<protein>
    <submittedName>
        <fullName evidence="7">Uncharacterized protein</fullName>
    </submittedName>
</protein>
<feature type="compositionally biased region" description="Basic residues" evidence="5">
    <location>
        <begin position="809"/>
        <end position="818"/>
    </location>
</feature>
<name>A0ABP9ZEQ0_9FUNG</name>
<keyword evidence="1" id="KW-0547">Nucleotide-binding</keyword>
<dbReference type="Proteomes" id="UP001473302">
    <property type="component" value="Unassembled WGS sequence"/>
</dbReference>
<evidence type="ECO:0000256" key="6">
    <source>
        <dbReference type="SAM" id="SignalP"/>
    </source>
</evidence>
<feature type="signal peptide" evidence="6">
    <location>
        <begin position="1"/>
        <end position="24"/>
    </location>
</feature>
<dbReference type="CDD" id="cd10230">
    <property type="entry name" value="ASKHA_NBD_HSP70_HYOU1"/>
    <property type="match status" value="1"/>
</dbReference>
<feature type="region of interest" description="Disordered" evidence="5">
    <location>
        <begin position="565"/>
        <end position="590"/>
    </location>
</feature>
<proteinExistence type="predicted"/>
<dbReference type="InterPro" id="IPR043129">
    <property type="entry name" value="ATPase_NBD"/>
</dbReference>
<evidence type="ECO:0000313" key="8">
    <source>
        <dbReference type="Proteomes" id="UP001473302"/>
    </source>
</evidence>
<evidence type="ECO:0000256" key="5">
    <source>
        <dbReference type="SAM" id="MobiDB-lite"/>
    </source>
</evidence>